<dbReference type="AlphaFoldDB" id="A0A212LVF6"/>
<gene>
    <name evidence="1" type="ORF">KL86SPO_31675</name>
</gene>
<accession>A0A212LVF6</accession>
<evidence type="ECO:0000313" key="1">
    <source>
        <dbReference type="EMBL" id="SCM81496.1"/>
    </source>
</evidence>
<name>A0A212LVF6_9FIRM</name>
<reference evidence="1" key="1">
    <citation type="submission" date="2016-08" db="EMBL/GenBank/DDBJ databases">
        <authorList>
            <person name="Seilhamer J.J."/>
        </authorList>
    </citation>
    <scope>NUCLEOTIDE SEQUENCE</scope>
    <source>
        <strain evidence="1">86</strain>
    </source>
</reference>
<dbReference type="RefSeq" id="WP_288184521.1">
    <property type="nucleotide sequence ID" value="NZ_LT608335.1"/>
</dbReference>
<organism evidence="1">
    <name type="scientific">uncultured Sporomusa sp</name>
    <dbReference type="NCBI Taxonomy" id="307249"/>
    <lineage>
        <taxon>Bacteria</taxon>
        <taxon>Bacillati</taxon>
        <taxon>Bacillota</taxon>
        <taxon>Negativicutes</taxon>
        <taxon>Selenomonadales</taxon>
        <taxon>Sporomusaceae</taxon>
        <taxon>Sporomusa</taxon>
        <taxon>environmental samples</taxon>
    </lineage>
</organism>
<protein>
    <submittedName>
        <fullName evidence="1">Uncharacterized protein</fullName>
    </submittedName>
</protein>
<dbReference type="EMBL" id="FMJE01000003">
    <property type="protein sequence ID" value="SCM81496.1"/>
    <property type="molecule type" value="Genomic_DNA"/>
</dbReference>
<sequence length="97" mass="10566">MRIGVKFCGNCNPRLDMPELFTALAAEAAAEGVHFVRWDDPGGYEVLLVLNSCQVGCATLPEFTGPHIVVTSESVRNWPVREEDLPAAILDAIRVAQ</sequence>
<proteinExistence type="predicted"/>